<dbReference type="EMBL" id="DUZY01000001">
    <property type="protein sequence ID" value="DAD22440.1"/>
    <property type="molecule type" value="Genomic_DNA"/>
</dbReference>
<evidence type="ECO:0000313" key="2">
    <source>
        <dbReference type="EMBL" id="DAD22440.1"/>
    </source>
</evidence>
<feature type="region of interest" description="Disordered" evidence="1">
    <location>
        <begin position="1"/>
        <end position="20"/>
    </location>
</feature>
<evidence type="ECO:0000313" key="3">
    <source>
        <dbReference type="Proteomes" id="UP000607653"/>
    </source>
</evidence>
<protein>
    <submittedName>
        <fullName evidence="2">Uncharacterized protein</fullName>
    </submittedName>
</protein>
<organism evidence="2 3">
    <name type="scientific">Nelumbo nucifera</name>
    <name type="common">Sacred lotus</name>
    <dbReference type="NCBI Taxonomy" id="4432"/>
    <lineage>
        <taxon>Eukaryota</taxon>
        <taxon>Viridiplantae</taxon>
        <taxon>Streptophyta</taxon>
        <taxon>Embryophyta</taxon>
        <taxon>Tracheophyta</taxon>
        <taxon>Spermatophyta</taxon>
        <taxon>Magnoliopsida</taxon>
        <taxon>Proteales</taxon>
        <taxon>Nelumbonaceae</taxon>
        <taxon>Nelumbo</taxon>
    </lineage>
</organism>
<dbReference type="Proteomes" id="UP000607653">
    <property type="component" value="Unassembled WGS sequence"/>
</dbReference>
<sequence length="46" mass="5039">MPVNAAVLGPAEENEKNGNEDRRTLVFLSFCVDGQSLNNVTIYSPQ</sequence>
<reference evidence="2 3" key="1">
    <citation type="journal article" date="2020" name="Mol. Biol. Evol.">
        <title>Distinct Expression and Methylation Patterns for Genes with Different Fates following a Single Whole-Genome Duplication in Flowering Plants.</title>
        <authorList>
            <person name="Shi T."/>
            <person name="Rahmani R.S."/>
            <person name="Gugger P.F."/>
            <person name="Wang M."/>
            <person name="Li H."/>
            <person name="Zhang Y."/>
            <person name="Li Z."/>
            <person name="Wang Q."/>
            <person name="Van de Peer Y."/>
            <person name="Marchal K."/>
            <person name="Chen J."/>
        </authorList>
    </citation>
    <scope>NUCLEOTIDE SEQUENCE [LARGE SCALE GENOMIC DNA]</scope>
    <source>
        <tissue evidence="2">Leaf</tissue>
    </source>
</reference>
<comment type="caution">
    <text evidence="2">The sequence shown here is derived from an EMBL/GenBank/DDBJ whole genome shotgun (WGS) entry which is preliminary data.</text>
</comment>
<keyword evidence="3" id="KW-1185">Reference proteome</keyword>
<name>A0A822XPS9_NELNU</name>
<evidence type="ECO:0000256" key="1">
    <source>
        <dbReference type="SAM" id="MobiDB-lite"/>
    </source>
</evidence>
<proteinExistence type="predicted"/>
<dbReference type="AlphaFoldDB" id="A0A822XPS9"/>
<accession>A0A822XPS9</accession>
<gene>
    <name evidence="2" type="ORF">HUJ06_023903</name>
</gene>